<comment type="caution">
    <text evidence="4">The sequence shown here is derived from an EMBL/GenBank/DDBJ whole genome shotgun (WGS) entry which is preliminary data.</text>
</comment>
<dbReference type="InterPro" id="IPR019337">
    <property type="entry name" value="Telomere_length_regulation_dom"/>
</dbReference>
<dbReference type="VEuPathDB" id="FungiDB:TRICI_005247"/>
<dbReference type="Gene3D" id="1.25.40.720">
    <property type="entry name" value="Telomere length regulation protein 2, C-terminal domain"/>
    <property type="match status" value="2"/>
</dbReference>
<dbReference type="InterPro" id="IPR038528">
    <property type="entry name" value="TEL2_C_sf"/>
</dbReference>
<dbReference type="AlphaFoldDB" id="A0A642UU84"/>
<organism evidence="4 5">
    <name type="scientific">Trichomonascus ciferrii</name>
    <dbReference type="NCBI Taxonomy" id="44093"/>
    <lineage>
        <taxon>Eukaryota</taxon>
        <taxon>Fungi</taxon>
        <taxon>Dikarya</taxon>
        <taxon>Ascomycota</taxon>
        <taxon>Saccharomycotina</taxon>
        <taxon>Dipodascomycetes</taxon>
        <taxon>Dipodascales</taxon>
        <taxon>Trichomonascaceae</taxon>
        <taxon>Trichomonascus</taxon>
        <taxon>Trichomonascus ciferrii complex</taxon>
    </lineage>
</organism>
<gene>
    <name evidence="4" type="ORF">TRICI_005247</name>
</gene>
<name>A0A642UU84_9ASCO</name>
<evidence type="ECO:0000313" key="4">
    <source>
        <dbReference type="EMBL" id="KAA8905695.1"/>
    </source>
</evidence>
<evidence type="ECO:0000259" key="3">
    <source>
        <dbReference type="Pfam" id="PF10193"/>
    </source>
</evidence>
<evidence type="ECO:0000256" key="1">
    <source>
        <dbReference type="ARBA" id="ARBA00006133"/>
    </source>
</evidence>
<feature type="compositionally biased region" description="Acidic residues" evidence="2">
    <location>
        <begin position="518"/>
        <end position="542"/>
    </location>
</feature>
<dbReference type="OrthoDB" id="10258062at2759"/>
<dbReference type="GO" id="GO:0051879">
    <property type="term" value="F:Hsp90 protein binding"/>
    <property type="evidence" value="ECO:0007669"/>
    <property type="project" value="TreeGrafter"/>
</dbReference>
<feature type="region of interest" description="Disordered" evidence="2">
    <location>
        <begin position="484"/>
        <end position="549"/>
    </location>
</feature>
<dbReference type="GO" id="GO:0042162">
    <property type="term" value="F:telomeric DNA binding"/>
    <property type="evidence" value="ECO:0007669"/>
    <property type="project" value="TreeGrafter"/>
</dbReference>
<feature type="domain" description="Telomere length regulation protein conserved" evidence="3">
    <location>
        <begin position="553"/>
        <end position="663"/>
    </location>
</feature>
<dbReference type="Pfam" id="PF10193">
    <property type="entry name" value="Telomere_reg-2"/>
    <property type="match status" value="1"/>
</dbReference>
<dbReference type="InterPro" id="IPR051970">
    <property type="entry name" value="TEL2_Regulation"/>
</dbReference>
<dbReference type="PANTHER" id="PTHR15830:SF10">
    <property type="entry name" value="TELOMERE LENGTH REGULATION PROTEIN TEL2 HOMOLOG"/>
    <property type="match status" value="1"/>
</dbReference>
<sequence>MDLQAITSELKEYPNLERANQLIKICQCQQNDIFVPHASSVGLYSVLINETLPGLEAHLKGETFDMLLDIFTSLPGLSGLVARIQALVASITVEDGRSGKEYSKNIQVYSHINLLCEFLSHLLSQSMTSTLSKVHTRLEEGVSRQKSKLYHREVIALFSGSRIFSALTSAGFILSKYEHQFSLVEVQRFSEWEPWTVGEYYTRYLIKQILQLSDTNFACECFEKALKLGFLAEVSKMVLNPGTIECAVPLYRVLRSSERRRFISEVCLKYYQTELLSRDDIIVDGSVVSAIASVVGKFVEKDEDFSMYSHLFTFGEEWAKNINVRRVIILVCASNNLNHLKTLFEHLLSRWGDSLSIKRHPLQLQESQTQMLFLSIQLLPLDFLRKISSSSLYLNAISNRLGSVSARPRLFGTLLAEHMSAASPDPNIKPLKFELKGFHDEEQAFWKNKIASISDKPTEYNANVWTVLSTPTISNFDAKGSHQISLESPINSSSKRSTSLSRKGCTENKKNAKTSAIDSDDEEDLESYPFPEDDAEDSDDDPTLSKKEKVGPPMYIKDLLEYLRVEDYEKQKLGIENAAGLIIQKAKFGQELEFYSQELASVLAGLKDTYEIDSYNEKKLEAMKSLVAACPTIVPQHLTTLLFEGDFSLQQRLALLSGITLGARELRTGKQDNVFPGKQLPPALEKAFGIEQSKEKDKASGPQKAIDSLTSELQRGLLKDTAQQAEDVLGGPKVLRVSRKLQKEREVGKPISTYNLYSKVASKNFVFPLTGQWHRSNGIRGLGTYSSILKAHFLKSLALLLHAAYPSAPDLPDMTTELLEIALSQRASTEPVVQEGILTIILVAIQIHDGEFLVAKWSRQIVELKTWLEDTWETIGDENIRSMAAGVLYQLIEVTDKYQRRLIGQLSGLENRIEDIKIQ</sequence>
<dbReference type="GO" id="GO:0051083">
    <property type="term" value="P:'de novo' cotranslational protein folding"/>
    <property type="evidence" value="ECO:0007669"/>
    <property type="project" value="TreeGrafter"/>
</dbReference>
<evidence type="ECO:0000313" key="5">
    <source>
        <dbReference type="Proteomes" id="UP000761534"/>
    </source>
</evidence>
<reference evidence="4" key="1">
    <citation type="journal article" date="2019" name="G3 (Bethesda)">
        <title>Genome Assemblies of Two Rare Opportunistic Yeast Pathogens: Diutina rugosa (syn. Candida rugosa) and Trichomonascus ciferrii (syn. Candida ciferrii).</title>
        <authorList>
            <person name="Mixao V."/>
            <person name="Saus E."/>
            <person name="Hansen A.P."/>
            <person name="Lass-Florl C."/>
            <person name="Gabaldon T."/>
        </authorList>
    </citation>
    <scope>NUCLEOTIDE SEQUENCE</scope>
    <source>
        <strain evidence="4">CBS 4856</strain>
    </source>
</reference>
<dbReference type="EMBL" id="SWFS01000409">
    <property type="protein sequence ID" value="KAA8905695.1"/>
    <property type="molecule type" value="Genomic_DNA"/>
</dbReference>
<comment type="similarity">
    <text evidence="1">Belongs to the TEL2 family.</text>
</comment>
<accession>A0A642UU84</accession>
<evidence type="ECO:0000256" key="2">
    <source>
        <dbReference type="SAM" id="MobiDB-lite"/>
    </source>
</evidence>
<proteinExistence type="inferred from homology"/>
<dbReference type="GO" id="GO:0005829">
    <property type="term" value="C:cytosol"/>
    <property type="evidence" value="ECO:0007669"/>
    <property type="project" value="TreeGrafter"/>
</dbReference>
<dbReference type="PANTHER" id="PTHR15830">
    <property type="entry name" value="TELOMERE LENGTH REGULATION PROTEIN TEL2 FAMILY MEMBER"/>
    <property type="match status" value="1"/>
</dbReference>
<feature type="compositionally biased region" description="Low complexity" evidence="2">
    <location>
        <begin position="492"/>
        <end position="503"/>
    </location>
</feature>
<protein>
    <recommendedName>
        <fullName evidence="3">Telomere length regulation protein conserved domain-containing protein</fullName>
    </recommendedName>
</protein>
<keyword evidence="5" id="KW-1185">Reference proteome</keyword>
<dbReference type="Proteomes" id="UP000761534">
    <property type="component" value="Unassembled WGS sequence"/>
</dbReference>